<feature type="transmembrane region" description="Helical" evidence="7">
    <location>
        <begin position="205"/>
        <end position="221"/>
    </location>
</feature>
<keyword evidence="10" id="KW-1185">Reference proteome</keyword>
<comment type="subcellular location">
    <subcellularLocation>
        <location evidence="1">Plastid</location>
        <location evidence="1">Chloroplast membrane</location>
        <topology evidence="1">Multi-pass membrane protein</topology>
    </subcellularLocation>
</comment>
<organism evidence="8">
    <name type="scientific">Glycine max</name>
    <name type="common">Soybean</name>
    <name type="synonym">Glycine hispida</name>
    <dbReference type="NCBI Taxonomy" id="3847"/>
    <lineage>
        <taxon>Eukaryota</taxon>
        <taxon>Viridiplantae</taxon>
        <taxon>Streptophyta</taxon>
        <taxon>Embryophyta</taxon>
        <taxon>Tracheophyta</taxon>
        <taxon>Spermatophyta</taxon>
        <taxon>Magnoliopsida</taxon>
        <taxon>eudicotyledons</taxon>
        <taxon>Gunneridae</taxon>
        <taxon>Pentapetalae</taxon>
        <taxon>rosids</taxon>
        <taxon>fabids</taxon>
        <taxon>Fabales</taxon>
        <taxon>Fabaceae</taxon>
        <taxon>Papilionoideae</taxon>
        <taxon>50 kb inversion clade</taxon>
        <taxon>NPAAA clade</taxon>
        <taxon>indigoferoid/millettioid clade</taxon>
        <taxon>Phaseoleae</taxon>
        <taxon>Glycine</taxon>
        <taxon>Glycine subgen. Soja</taxon>
    </lineage>
</organism>
<dbReference type="Proteomes" id="UP000008827">
    <property type="component" value="Chromosome 1"/>
</dbReference>
<evidence type="ECO:0000256" key="4">
    <source>
        <dbReference type="ARBA" id="ARBA00022692"/>
    </source>
</evidence>
<dbReference type="InterPro" id="IPR044878">
    <property type="entry name" value="UbiA_sf"/>
</dbReference>
<dbReference type="STRING" id="3847.A0A0R0LG31"/>
<dbReference type="GO" id="GO:0016765">
    <property type="term" value="F:transferase activity, transferring alkyl or aryl (other than methyl) groups"/>
    <property type="evidence" value="ECO:0007669"/>
    <property type="project" value="InterPro"/>
</dbReference>
<feature type="transmembrane region" description="Helical" evidence="7">
    <location>
        <begin position="177"/>
        <end position="198"/>
    </location>
</feature>
<comment type="similarity">
    <text evidence="2">Belongs to the UbiA prenyltransferase family.</text>
</comment>
<feature type="transmembrane region" description="Helical" evidence="7">
    <location>
        <begin position="265"/>
        <end position="287"/>
    </location>
</feature>
<dbReference type="AlphaFoldDB" id="A0A0R0LG31"/>
<keyword evidence="4 7" id="KW-0812">Transmembrane</keyword>
<keyword evidence="6 7" id="KW-0472">Membrane</keyword>
<dbReference type="ExpressionAtlas" id="A0A0R0LG31">
    <property type="expression patterns" value="baseline and differential"/>
</dbReference>
<feature type="transmembrane region" description="Helical" evidence="7">
    <location>
        <begin position="313"/>
        <end position="331"/>
    </location>
</feature>
<evidence type="ECO:0000256" key="7">
    <source>
        <dbReference type="SAM" id="Phobius"/>
    </source>
</evidence>
<dbReference type="InterPro" id="IPR000537">
    <property type="entry name" value="UbiA_prenyltransferase"/>
</dbReference>
<proteinExistence type="inferred from homology"/>
<dbReference type="Gene3D" id="1.20.120.1780">
    <property type="entry name" value="UbiA prenyltransferase"/>
    <property type="match status" value="1"/>
</dbReference>
<evidence type="ECO:0008006" key="11">
    <source>
        <dbReference type="Google" id="ProtNLM"/>
    </source>
</evidence>
<reference evidence="8 9" key="1">
    <citation type="journal article" date="2010" name="Nature">
        <title>Genome sequence of the palaeopolyploid soybean.</title>
        <authorList>
            <person name="Schmutz J."/>
            <person name="Cannon S.B."/>
            <person name="Schlueter J."/>
            <person name="Ma J."/>
            <person name="Mitros T."/>
            <person name="Nelson W."/>
            <person name="Hyten D.L."/>
            <person name="Song Q."/>
            <person name="Thelen J.J."/>
            <person name="Cheng J."/>
            <person name="Xu D."/>
            <person name="Hellsten U."/>
            <person name="May G.D."/>
            <person name="Yu Y."/>
            <person name="Sakurai T."/>
            <person name="Umezawa T."/>
            <person name="Bhattacharyya M.K."/>
            <person name="Sandhu D."/>
            <person name="Valliyodan B."/>
            <person name="Lindquist E."/>
            <person name="Peto M."/>
            <person name="Grant D."/>
            <person name="Shu S."/>
            <person name="Goodstein D."/>
            <person name="Barry K."/>
            <person name="Futrell-Griggs M."/>
            <person name="Abernathy B."/>
            <person name="Du J."/>
            <person name="Tian Z."/>
            <person name="Zhu L."/>
            <person name="Gill N."/>
            <person name="Joshi T."/>
            <person name="Libault M."/>
            <person name="Sethuraman A."/>
            <person name="Zhang X.-C."/>
            <person name="Shinozaki K."/>
            <person name="Nguyen H.T."/>
            <person name="Wing R.A."/>
            <person name="Cregan P."/>
            <person name="Specht J."/>
            <person name="Grimwood J."/>
            <person name="Rokhsar D."/>
            <person name="Stacey G."/>
            <person name="Shoemaker R.C."/>
            <person name="Jackson S.A."/>
        </authorList>
    </citation>
    <scope>NUCLEOTIDE SEQUENCE</scope>
    <source>
        <strain evidence="9">cv. Williams 82</strain>
        <tissue evidence="8">Callus</tissue>
    </source>
</reference>
<dbReference type="EMBL" id="CM000834">
    <property type="protein sequence ID" value="KRH76147.1"/>
    <property type="molecule type" value="Genomic_DNA"/>
</dbReference>
<dbReference type="PANTHER" id="PTHR43009">
    <property type="entry name" value="HOMOGENTISATE SOLANESYLTRANSFERASE, CHLOROPLASTIC"/>
    <property type="match status" value="1"/>
</dbReference>
<evidence type="ECO:0000313" key="10">
    <source>
        <dbReference type="Proteomes" id="UP000008827"/>
    </source>
</evidence>
<feature type="transmembrane region" description="Helical" evidence="7">
    <location>
        <begin position="338"/>
        <end position="359"/>
    </location>
</feature>
<evidence type="ECO:0000313" key="8">
    <source>
        <dbReference type="EMBL" id="KRH76147.1"/>
    </source>
</evidence>
<evidence type="ECO:0000256" key="5">
    <source>
        <dbReference type="ARBA" id="ARBA00022989"/>
    </source>
</evidence>
<evidence type="ECO:0000256" key="6">
    <source>
        <dbReference type="ARBA" id="ARBA00023136"/>
    </source>
</evidence>
<keyword evidence="3" id="KW-0808">Transferase</keyword>
<evidence type="ECO:0000256" key="3">
    <source>
        <dbReference type="ARBA" id="ARBA00022679"/>
    </source>
</evidence>
<dbReference type="PANTHER" id="PTHR43009:SF6">
    <property type="entry name" value="HOMOGENTISATE PHYTYLTRANSFERASE 1, CHLOROPLASTIC"/>
    <property type="match status" value="1"/>
</dbReference>
<feature type="transmembrane region" description="Helical" evidence="7">
    <location>
        <begin position="371"/>
        <end position="389"/>
    </location>
</feature>
<name>A0A0R0LG31_SOYBN</name>
<evidence type="ECO:0000256" key="1">
    <source>
        <dbReference type="ARBA" id="ARBA00004508"/>
    </source>
</evidence>
<dbReference type="EnsemblPlants" id="KRH76147">
    <property type="protein sequence ID" value="KRH76147"/>
    <property type="gene ID" value="GLYMA_01G134600"/>
</dbReference>
<feature type="transmembrane region" description="Helical" evidence="7">
    <location>
        <begin position="233"/>
        <end position="253"/>
    </location>
</feature>
<accession>A0A0R0LG31</accession>
<reference evidence="9" key="2">
    <citation type="submission" date="2018-02" db="UniProtKB">
        <authorList>
            <consortium name="EnsemblPlants"/>
        </authorList>
    </citation>
    <scope>IDENTIFICATION</scope>
    <source>
        <strain evidence="9">Williams 82</strain>
    </source>
</reference>
<evidence type="ECO:0000313" key="9">
    <source>
        <dbReference type="EnsemblPlants" id="KRH76147"/>
    </source>
</evidence>
<dbReference type="Pfam" id="PF01040">
    <property type="entry name" value="UbiA"/>
    <property type="match status" value="1"/>
</dbReference>
<protein>
    <recommendedName>
        <fullName evidence="11">Glycinol 4-dimethylallyltransferase</fullName>
    </recommendedName>
</protein>
<feature type="transmembrane region" description="Helical" evidence="7">
    <location>
        <begin position="130"/>
        <end position="150"/>
    </location>
</feature>
<dbReference type="SMR" id="A0A0R0LG31"/>
<sequence>MDSGLAISSPKPYSVITTGSYASKASQHTKKTQIKYNLKRVQQLSLGHRYKCIEGGFAYQECNRKYVVQAVPESSFDSEPHTSNPQIILHSVKDFLATLCTLSYPYAMIGLALCALSSSLLAVEKLSDISLSFFVGVLQAAVPQLFFAIYSNALNQVSDLEIDKINKPHLPLASGQLSLKTVVIIAASFLTLSFWLSWIVGSWPLIWNLVLITSIWTAYSVNVPFLRWKKNPILAAMCMVSSWAFVLPITFFLHMQTFVLKRPIVFPRSLILAIVIMNFFFVGMALAKDIPDVEGDKIYGIDTFAIRIGQKQVFWICIFLFEMAFGVSLVAGATSSSLLVKIITGVGNAVLASVLWFQANSIDLSSKTSGGSFYMLIWKVIHLKFIYHLRSST</sequence>
<keyword evidence="5 7" id="KW-1133">Transmembrane helix</keyword>
<dbReference type="Gene3D" id="1.10.357.140">
    <property type="entry name" value="UbiA prenyltransferase"/>
    <property type="match status" value="1"/>
</dbReference>
<feature type="transmembrane region" description="Helical" evidence="7">
    <location>
        <begin position="104"/>
        <end position="123"/>
    </location>
</feature>
<dbReference type="Gramene" id="KRH76147">
    <property type="protein sequence ID" value="KRH76147"/>
    <property type="gene ID" value="GLYMA_01G134600"/>
</dbReference>
<evidence type="ECO:0000256" key="2">
    <source>
        <dbReference type="ARBA" id="ARBA00005985"/>
    </source>
</evidence>
<reference evidence="8" key="3">
    <citation type="submission" date="2018-07" db="EMBL/GenBank/DDBJ databases">
        <title>WGS assembly of Glycine max.</title>
        <authorList>
            <person name="Schmutz J."/>
            <person name="Cannon S."/>
            <person name="Schlueter J."/>
            <person name="Ma J."/>
            <person name="Mitros T."/>
            <person name="Nelson W."/>
            <person name="Hyten D."/>
            <person name="Song Q."/>
            <person name="Thelen J."/>
            <person name="Cheng J."/>
            <person name="Xu D."/>
            <person name="Hellsten U."/>
            <person name="May G."/>
            <person name="Yu Y."/>
            <person name="Sakurai T."/>
            <person name="Umezawa T."/>
            <person name="Bhattacharyya M."/>
            <person name="Sandhu D."/>
            <person name="Valliyodan B."/>
            <person name="Lindquist E."/>
            <person name="Peto M."/>
            <person name="Grant D."/>
            <person name="Shu S."/>
            <person name="Goodstein D."/>
            <person name="Barry K."/>
            <person name="Futrell-Griggs M."/>
            <person name="Abernathy B."/>
            <person name="Du J."/>
            <person name="Tian Z."/>
            <person name="Zhu L."/>
            <person name="Gill N."/>
            <person name="Joshi T."/>
            <person name="Libault M."/>
            <person name="Sethuraman A."/>
            <person name="Zhang X."/>
            <person name="Shinozaki K."/>
            <person name="Nguyen H."/>
            <person name="Wing R."/>
            <person name="Cregan P."/>
            <person name="Specht J."/>
            <person name="Grimwood J."/>
            <person name="Rokhsar D."/>
            <person name="Stacey G."/>
            <person name="Shoemaker R."/>
            <person name="Jackson S."/>
        </authorList>
    </citation>
    <scope>NUCLEOTIDE SEQUENCE</scope>
    <source>
        <tissue evidence="8">Callus</tissue>
    </source>
</reference>
<dbReference type="GO" id="GO:0031969">
    <property type="term" value="C:chloroplast membrane"/>
    <property type="evidence" value="ECO:0007669"/>
    <property type="project" value="UniProtKB-SubCell"/>
</dbReference>
<gene>
    <name evidence="9" type="primary">PT01</name>
    <name evidence="8" type="ORF">GLYMA_01G134600</name>
</gene>